<proteinExistence type="predicted"/>
<protein>
    <submittedName>
        <fullName evidence="1">Uncharacterized protein</fullName>
    </submittedName>
</protein>
<evidence type="ECO:0000313" key="2">
    <source>
        <dbReference type="Proteomes" id="UP000053989"/>
    </source>
</evidence>
<keyword evidence="2" id="KW-1185">Reference proteome</keyword>
<evidence type="ECO:0000313" key="1">
    <source>
        <dbReference type="EMBL" id="KIM69998.1"/>
    </source>
</evidence>
<dbReference type="HOGENOM" id="CLU_2672544_0_0_1"/>
<dbReference type="InParanoid" id="A0A0C3A8F4"/>
<dbReference type="Proteomes" id="UP000053989">
    <property type="component" value="Unassembled WGS sequence"/>
</dbReference>
<organism evidence="1 2">
    <name type="scientific">Scleroderma citrinum Foug A</name>
    <dbReference type="NCBI Taxonomy" id="1036808"/>
    <lineage>
        <taxon>Eukaryota</taxon>
        <taxon>Fungi</taxon>
        <taxon>Dikarya</taxon>
        <taxon>Basidiomycota</taxon>
        <taxon>Agaricomycotina</taxon>
        <taxon>Agaricomycetes</taxon>
        <taxon>Agaricomycetidae</taxon>
        <taxon>Boletales</taxon>
        <taxon>Sclerodermatineae</taxon>
        <taxon>Sclerodermataceae</taxon>
        <taxon>Scleroderma</taxon>
    </lineage>
</organism>
<gene>
    <name evidence="1" type="ORF">SCLCIDRAFT_497314</name>
</gene>
<name>A0A0C3A8F4_9AGAM</name>
<accession>A0A0C3A8F4</accession>
<reference evidence="2" key="2">
    <citation type="submission" date="2015-01" db="EMBL/GenBank/DDBJ databases">
        <title>Evolutionary Origins and Diversification of the Mycorrhizal Mutualists.</title>
        <authorList>
            <consortium name="DOE Joint Genome Institute"/>
            <consortium name="Mycorrhizal Genomics Consortium"/>
            <person name="Kohler A."/>
            <person name="Kuo A."/>
            <person name="Nagy L.G."/>
            <person name="Floudas D."/>
            <person name="Copeland A."/>
            <person name="Barry K.W."/>
            <person name="Cichocki N."/>
            <person name="Veneault-Fourrey C."/>
            <person name="LaButti K."/>
            <person name="Lindquist E.A."/>
            <person name="Lipzen A."/>
            <person name="Lundell T."/>
            <person name="Morin E."/>
            <person name="Murat C."/>
            <person name="Riley R."/>
            <person name="Ohm R."/>
            <person name="Sun H."/>
            <person name="Tunlid A."/>
            <person name="Henrissat B."/>
            <person name="Grigoriev I.V."/>
            <person name="Hibbett D.S."/>
            <person name="Martin F."/>
        </authorList>
    </citation>
    <scope>NUCLEOTIDE SEQUENCE [LARGE SCALE GENOMIC DNA]</scope>
    <source>
        <strain evidence="2">Foug A</strain>
    </source>
</reference>
<dbReference type="EMBL" id="KN822005">
    <property type="protein sequence ID" value="KIM69998.1"/>
    <property type="molecule type" value="Genomic_DNA"/>
</dbReference>
<sequence>MRGPKHANLHNSGMIRIQMCCWPCSDGMHCGSSAFNDGRCLSRRCVAKRLQEQYVLFFTGCKLRRRQIFLFWCSS</sequence>
<reference evidence="1 2" key="1">
    <citation type="submission" date="2014-04" db="EMBL/GenBank/DDBJ databases">
        <authorList>
            <consortium name="DOE Joint Genome Institute"/>
            <person name="Kuo A."/>
            <person name="Kohler A."/>
            <person name="Nagy L.G."/>
            <person name="Floudas D."/>
            <person name="Copeland A."/>
            <person name="Barry K.W."/>
            <person name="Cichocki N."/>
            <person name="Veneault-Fourrey C."/>
            <person name="LaButti K."/>
            <person name="Lindquist E.A."/>
            <person name="Lipzen A."/>
            <person name="Lundell T."/>
            <person name="Morin E."/>
            <person name="Murat C."/>
            <person name="Sun H."/>
            <person name="Tunlid A."/>
            <person name="Henrissat B."/>
            <person name="Grigoriev I.V."/>
            <person name="Hibbett D.S."/>
            <person name="Martin F."/>
            <person name="Nordberg H.P."/>
            <person name="Cantor M.N."/>
            <person name="Hua S.X."/>
        </authorList>
    </citation>
    <scope>NUCLEOTIDE SEQUENCE [LARGE SCALE GENOMIC DNA]</scope>
    <source>
        <strain evidence="1 2">Foug A</strain>
    </source>
</reference>
<dbReference type="AlphaFoldDB" id="A0A0C3A8F4"/>